<dbReference type="GO" id="GO:0016787">
    <property type="term" value="F:hydrolase activity"/>
    <property type="evidence" value="ECO:0007669"/>
    <property type="project" value="UniProtKB-KW"/>
</dbReference>
<dbReference type="AlphaFoldDB" id="A0A835TL86"/>
<dbReference type="PRINTS" id="PR01607">
    <property type="entry name" value="APYRASEFAMLY"/>
</dbReference>
<dbReference type="Gene3D" id="3.90.780.10">
    <property type="entry name" value="5'-Nucleotidase, C-terminal domain"/>
    <property type="match status" value="1"/>
</dbReference>
<evidence type="ECO:0000256" key="2">
    <source>
        <dbReference type="ARBA" id="ARBA00022729"/>
    </source>
</evidence>
<reference evidence="7" key="1">
    <citation type="journal article" date="2020" name="bioRxiv">
        <title>Comparative genomics of Chlamydomonas.</title>
        <authorList>
            <person name="Craig R.J."/>
            <person name="Hasan A.R."/>
            <person name="Ness R.W."/>
            <person name="Keightley P.D."/>
        </authorList>
    </citation>
    <scope>NUCLEOTIDE SEQUENCE</scope>
    <source>
        <strain evidence="7">SAG 7.73</strain>
    </source>
</reference>
<name>A0A835TL86_CHLIN</name>
<dbReference type="InterPro" id="IPR036907">
    <property type="entry name" value="5'-Nucleotdase_C_sf"/>
</dbReference>
<dbReference type="Pfam" id="PF00149">
    <property type="entry name" value="Metallophos"/>
    <property type="match status" value="1"/>
</dbReference>
<dbReference type="OrthoDB" id="10252235at2759"/>
<dbReference type="EMBL" id="JAEHOC010000004">
    <property type="protein sequence ID" value="KAG2442609.1"/>
    <property type="molecule type" value="Genomic_DNA"/>
</dbReference>
<protein>
    <recommendedName>
        <fullName evidence="9">5'-nucleotidase</fullName>
    </recommendedName>
</protein>
<keyword evidence="2" id="KW-0732">Signal</keyword>
<feature type="domain" description="5'-Nucleotidase C-terminal" evidence="6">
    <location>
        <begin position="374"/>
        <end position="529"/>
    </location>
</feature>
<dbReference type="PANTHER" id="PTHR11575">
    <property type="entry name" value="5'-NUCLEOTIDASE-RELATED"/>
    <property type="match status" value="1"/>
</dbReference>
<dbReference type="Pfam" id="PF02872">
    <property type="entry name" value="5_nucleotid_C"/>
    <property type="match status" value="1"/>
</dbReference>
<evidence type="ECO:0000259" key="5">
    <source>
        <dbReference type="Pfam" id="PF00149"/>
    </source>
</evidence>
<dbReference type="Proteomes" id="UP000650467">
    <property type="component" value="Unassembled WGS sequence"/>
</dbReference>
<organism evidence="7 8">
    <name type="scientific">Chlamydomonas incerta</name>
    <dbReference type="NCBI Taxonomy" id="51695"/>
    <lineage>
        <taxon>Eukaryota</taxon>
        <taxon>Viridiplantae</taxon>
        <taxon>Chlorophyta</taxon>
        <taxon>core chlorophytes</taxon>
        <taxon>Chlorophyceae</taxon>
        <taxon>CS clade</taxon>
        <taxon>Chlamydomonadales</taxon>
        <taxon>Chlamydomonadaceae</taxon>
        <taxon>Chlamydomonas</taxon>
    </lineage>
</organism>
<comment type="caution">
    <text evidence="7">The sequence shown here is derived from an EMBL/GenBank/DDBJ whole genome shotgun (WGS) entry which is preliminary data.</text>
</comment>
<evidence type="ECO:0000259" key="6">
    <source>
        <dbReference type="Pfam" id="PF02872"/>
    </source>
</evidence>
<dbReference type="CDD" id="cd07406">
    <property type="entry name" value="MPP_CG11883_N"/>
    <property type="match status" value="1"/>
</dbReference>
<feature type="compositionally biased region" description="Basic and acidic residues" evidence="4">
    <location>
        <begin position="36"/>
        <end position="47"/>
    </location>
</feature>
<dbReference type="InterPro" id="IPR029052">
    <property type="entry name" value="Metallo-depent_PP-like"/>
</dbReference>
<keyword evidence="3" id="KW-0378">Hydrolase</keyword>
<sequence length="638" mass="70160">MGAGCSRTVHAEPAAAPIVQVKSVPKDAEEATPWVPEKKVEEPKVAAKSEESGVVGVVVVSPASRTQSKKVPQETTTYGGSTRKLTILHFNDVYNIEPQDREPKGGAARLCAKVKEFRANGSNPLVLFSGDAYNPSLMSTITLGKQMPPVLNEIGVNVSCVGNHDFDYGLENMMRLNSLCNFPWLMANVIERGQEFPYGGAGTTWLQDWNGIKVGIVGLVEEEWLETLGAVNVADMEYKDFIEVGRAAARELKAKGAEVLIALTHMREPNDRKLAAEVPEFHLILGGHDHHYVSDFIEPHSNLMVKSGTDFRDMSLIEVEFPNGSTSDPKMSVERLVIDGSVPEDPATKEIVNEYMKLMGEKMDEDIGETLEALDGRFQTVRNRESNLGNFVADAWRKAAGADISILNSGSLRSDMIHPEGIIKAKDFVSILPMVDTTVVLHCTGAQVITALENGVSQWPKLEGRFPQVSGLKFSFDPSKPPGSRIVPGSVYIWEFESEPVPMELDHKYKVAVKEYLADGRDGYDVFKECKVLVDAEAGCVIPSTVKNHFIQLRVLNKWDGRKIYLRSLTNRWLKKTKSSKSLNNLAGLDTGDAEESITPTQRTQARTHGLAVPHPDGGHYCIAPRVEGRIINVLEAA</sequence>
<evidence type="ECO:0000313" key="8">
    <source>
        <dbReference type="Proteomes" id="UP000650467"/>
    </source>
</evidence>
<dbReference type="GO" id="GO:0009166">
    <property type="term" value="P:nucleotide catabolic process"/>
    <property type="evidence" value="ECO:0007669"/>
    <property type="project" value="InterPro"/>
</dbReference>
<feature type="domain" description="Calcineurin-like phosphoesterase" evidence="5">
    <location>
        <begin position="86"/>
        <end position="292"/>
    </location>
</feature>
<gene>
    <name evidence="7" type="ORF">HXX76_002694</name>
</gene>
<proteinExistence type="inferred from homology"/>
<dbReference type="InterPro" id="IPR004843">
    <property type="entry name" value="Calcineurin-like_PHP"/>
</dbReference>
<dbReference type="SUPFAM" id="SSF55816">
    <property type="entry name" value="5'-nucleotidase (syn. UDP-sugar hydrolase), C-terminal domain"/>
    <property type="match status" value="1"/>
</dbReference>
<evidence type="ECO:0008006" key="9">
    <source>
        <dbReference type="Google" id="ProtNLM"/>
    </source>
</evidence>
<evidence type="ECO:0000256" key="1">
    <source>
        <dbReference type="ARBA" id="ARBA00006654"/>
    </source>
</evidence>
<feature type="region of interest" description="Disordered" evidence="4">
    <location>
        <begin position="25"/>
        <end position="47"/>
    </location>
</feature>
<dbReference type="InterPro" id="IPR006179">
    <property type="entry name" value="5_nucleotidase/apyrase"/>
</dbReference>
<accession>A0A835TL86</accession>
<keyword evidence="8" id="KW-1185">Reference proteome</keyword>
<dbReference type="InterPro" id="IPR041821">
    <property type="entry name" value="CG11883_N"/>
</dbReference>
<keyword evidence="3" id="KW-0547">Nucleotide-binding</keyword>
<dbReference type="SUPFAM" id="SSF56300">
    <property type="entry name" value="Metallo-dependent phosphatases"/>
    <property type="match status" value="1"/>
</dbReference>
<evidence type="ECO:0000256" key="3">
    <source>
        <dbReference type="RuleBase" id="RU362119"/>
    </source>
</evidence>
<dbReference type="GO" id="GO:0000166">
    <property type="term" value="F:nucleotide binding"/>
    <property type="evidence" value="ECO:0007669"/>
    <property type="project" value="UniProtKB-KW"/>
</dbReference>
<evidence type="ECO:0000256" key="4">
    <source>
        <dbReference type="SAM" id="MobiDB-lite"/>
    </source>
</evidence>
<dbReference type="PANTHER" id="PTHR11575:SF48">
    <property type="entry name" value="5'-NUCLEOTIDASE"/>
    <property type="match status" value="1"/>
</dbReference>
<evidence type="ECO:0000313" key="7">
    <source>
        <dbReference type="EMBL" id="KAG2442609.1"/>
    </source>
</evidence>
<dbReference type="InterPro" id="IPR008334">
    <property type="entry name" value="5'-Nucleotdase_C"/>
</dbReference>
<comment type="similarity">
    <text evidence="1 3">Belongs to the 5'-nucleotidase family.</text>
</comment>
<dbReference type="Gene3D" id="3.60.21.10">
    <property type="match status" value="1"/>
</dbReference>